<evidence type="ECO:0000259" key="3">
    <source>
        <dbReference type="Pfam" id="PF00535"/>
    </source>
</evidence>
<keyword evidence="2" id="KW-0175">Coiled coil</keyword>
<proteinExistence type="inferred from homology"/>
<dbReference type="Gene3D" id="3.90.550.10">
    <property type="entry name" value="Spore Coat Polysaccharide Biosynthesis Protein SpsA, Chain A"/>
    <property type="match status" value="1"/>
</dbReference>
<protein>
    <submittedName>
        <fullName evidence="4">Glycosyltransferase</fullName>
    </submittedName>
</protein>
<keyword evidence="5" id="KW-1185">Reference proteome</keyword>
<dbReference type="SUPFAM" id="SSF53448">
    <property type="entry name" value="Nucleotide-diphospho-sugar transferases"/>
    <property type="match status" value="1"/>
</dbReference>
<feature type="coiled-coil region" evidence="2">
    <location>
        <begin position="301"/>
        <end position="328"/>
    </location>
</feature>
<dbReference type="EMBL" id="WTUZ01000021">
    <property type="protein sequence ID" value="MZQ84129.1"/>
    <property type="molecule type" value="Genomic_DNA"/>
</dbReference>
<organism evidence="4 5">
    <name type="scientific">Paenibacillus silvestris</name>
    <dbReference type="NCBI Taxonomy" id="2606219"/>
    <lineage>
        <taxon>Bacteria</taxon>
        <taxon>Bacillati</taxon>
        <taxon>Bacillota</taxon>
        <taxon>Bacilli</taxon>
        <taxon>Bacillales</taxon>
        <taxon>Paenibacillaceae</taxon>
        <taxon>Paenibacillus</taxon>
    </lineage>
</organism>
<comment type="similarity">
    <text evidence="1">Belongs to the glycosyltransferase 2 family.</text>
</comment>
<dbReference type="PANTHER" id="PTHR22916:SF3">
    <property type="entry name" value="UDP-GLCNAC:BETAGAL BETA-1,3-N-ACETYLGLUCOSAMINYLTRANSFERASE-LIKE PROTEIN 1"/>
    <property type="match status" value="1"/>
</dbReference>
<keyword evidence="4" id="KW-0808">Transferase</keyword>
<comment type="caution">
    <text evidence="4">The sequence shown here is derived from an EMBL/GenBank/DDBJ whole genome shotgun (WGS) entry which is preliminary data.</text>
</comment>
<dbReference type="InterPro" id="IPR001173">
    <property type="entry name" value="Glyco_trans_2-like"/>
</dbReference>
<dbReference type="PANTHER" id="PTHR22916">
    <property type="entry name" value="GLYCOSYLTRANSFERASE"/>
    <property type="match status" value="1"/>
</dbReference>
<evidence type="ECO:0000313" key="5">
    <source>
        <dbReference type="Proteomes" id="UP000481087"/>
    </source>
</evidence>
<sequence length="339" mass="38322">MTPLVSILLPTFDRPQFLEQALVSALNQTYPHIEIIICDNSQNDATEQVVNSYLTSPSGSKIRYVRNNTNIGPTANQQKCFRLAKGEYINYLMDDDLFHPRKIELMLPYLMDNPKIGLVTSLKQLINHFGEPIRISNAPPFKLSTIKKPAMRGQTLIQSMLTDTKNYIGEPTTVLFRKADLLEPFGTFGGKQAHNNVDVASWIALLVKKDAVFLQEPLSSFRKHPTQLTNTLLSRMGCQCDWIDATLLAKKQQIFDDSSTFVKIVNRLGKTVMDNFPKWNEATNSLYLDELLERVRQLAVASEKTKKLSSLAKDLKKLTLQLEKSKKTSILISETCDAI</sequence>
<dbReference type="GO" id="GO:0016758">
    <property type="term" value="F:hexosyltransferase activity"/>
    <property type="evidence" value="ECO:0007669"/>
    <property type="project" value="UniProtKB-ARBA"/>
</dbReference>
<evidence type="ECO:0000313" key="4">
    <source>
        <dbReference type="EMBL" id="MZQ84129.1"/>
    </source>
</evidence>
<accession>A0A6L8V4B5</accession>
<dbReference type="Proteomes" id="UP000481087">
    <property type="component" value="Unassembled WGS sequence"/>
</dbReference>
<dbReference type="Pfam" id="PF00535">
    <property type="entry name" value="Glycos_transf_2"/>
    <property type="match status" value="1"/>
</dbReference>
<gene>
    <name evidence="4" type="ORF">GQF01_18600</name>
</gene>
<evidence type="ECO:0000256" key="2">
    <source>
        <dbReference type="SAM" id="Coils"/>
    </source>
</evidence>
<name>A0A6L8V4B5_9BACL</name>
<evidence type="ECO:0000256" key="1">
    <source>
        <dbReference type="ARBA" id="ARBA00006739"/>
    </source>
</evidence>
<dbReference type="AlphaFoldDB" id="A0A6L8V4B5"/>
<dbReference type="RefSeq" id="WP_161408272.1">
    <property type="nucleotide sequence ID" value="NZ_WTUZ01000021.1"/>
</dbReference>
<reference evidence="4 5" key="1">
    <citation type="submission" date="2019-12" db="EMBL/GenBank/DDBJ databases">
        <title>Paenibacillus sp. nov. sp. isolated from soil.</title>
        <authorList>
            <person name="Kim J."/>
            <person name="Jeong S.E."/>
            <person name="Jung H.S."/>
            <person name="Jeon C.O."/>
        </authorList>
    </citation>
    <scope>NUCLEOTIDE SEQUENCE [LARGE SCALE GENOMIC DNA]</scope>
    <source>
        <strain evidence="4 5">5J-6</strain>
    </source>
</reference>
<dbReference type="InterPro" id="IPR029044">
    <property type="entry name" value="Nucleotide-diphossugar_trans"/>
</dbReference>
<feature type="domain" description="Glycosyltransferase 2-like" evidence="3">
    <location>
        <begin position="6"/>
        <end position="138"/>
    </location>
</feature>